<feature type="transmembrane region" description="Helical" evidence="16">
    <location>
        <begin position="1378"/>
        <end position="1395"/>
    </location>
</feature>
<evidence type="ECO:0000256" key="13">
    <source>
        <dbReference type="PIRSR" id="PIRSR000127-2"/>
    </source>
</evidence>
<dbReference type="OrthoDB" id="8300278at2759"/>
<dbReference type="InterPro" id="IPR037165">
    <property type="entry name" value="AldOxase/xan_DH_Mopterin-bd_sf"/>
</dbReference>
<dbReference type="Proteomes" id="UP000694843">
    <property type="component" value="Unplaced"/>
</dbReference>
<keyword evidence="6 14" id="KW-0479">Metal-binding</keyword>
<dbReference type="Gene3D" id="1.20.1530.20">
    <property type="match status" value="1"/>
</dbReference>
<feature type="transmembrane region" description="Helical" evidence="16">
    <location>
        <begin position="1292"/>
        <end position="1311"/>
    </location>
</feature>
<dbReference type="InterPro" id="IPR036318">
    <property type="entry name" value="FAD-bd_PCMH-like_sf"/>
</dbReference>
<comment type="subcellular location">
    <subcellularLocation>
        <location evidence="2">Peroxisome</location>
    </subcellularLocation>
</comment>
<dbReference type="InterPro" id="IPR036856">
    <property type="entry name" value="Ald_Oxase/Xan_DH_a/b_sf"/>
</dbReference>
<keyword evidence="13" id="KW-0274">FAD</keyword>
<comment type="cofactor">
    <cofactor evidence="14">
        <name>Mo-molybdopterin</name>
        <dbReference type="ChEBI" id="CHEBI:71302"/>
    </cofactor>
    <text evidence="14">Binds 1 Mo-molybdopterin (Mo-MPT) cofactor per subunit.</text>
</comment>
<dbReference type="InterPro" id="IPR005107">
    <property type="entry name" value="CO_DH_flav_C"/>
</dbReference>
<dbReference type="SUPFAM" id="SSF54665">
    <property type="entry name" value="CO dehydrogenase molybdoprotein N-domain-like"/>
    <property type="match status" value="1"/>
</dbReference>
<dbReference type="InterPro" id="IPR036884">
    <property type="entry name" value="2Fe-2S-bd_dom_sf"/>
</dbReference>
<dbReference type="Pfam" id="PF00941">
    <property type="entry name" value="FAD_binding_5"/>
    <property type="match status" value="1"/>
</dbReference>
<dbReference type="InterPro" id="IPR038770">
    <property type="entry name" value="Na+/solute_symporter_sf"/>
</dbReference>
<dbReference type="PROSITE" id="PS51387">
    <property type="entry name" value="FAD_PCMH"/>
    <property type="match status" value="1"/>
</dbReference>
<evidence type="ECO:0000256" key="14">
    <source>
        <dbReference type="PIRSR" id="PIRSR000127-3"/>
    </source>
</evidence>
<dbReference type="Gene3D" id="3.30.390.50">
    <property type="entry name" value="CO dehydrogenase flavoprotein, C-terminal domain"/>
    <property type="match status" value="1"/>
</dbReference>
<feature type="domain" description="FAD-binding PCMH-type" evidence="17">
    <location>
        <begin position="183"/>
        <end position="370"/>
    </location>
</feature>
<comment type="similarity">
    <text evidence="3">Belongs to the xanthine dehydrogenase family.</text>
</comment>
<dbReference type="GO" id="GO:0016491">
    <property type="term" value="F:oxidoreductase activity"/>
    <property type="evidence" value="ECO:0007669"/>
    <property type="project" value="UniProtKB-KW"/>
</dbReference>
<dbReference type="Gene3D" id="1.10.150.120">
    <property type="entry name" value="[2Fe-2S]-binding domain"/>
    <property type="match status" value="1"/>
</dbReference>
<evidence type="ECO:0000259" key="17">
    <source>
        <dbReference type="PROSITE" id="PS51387"/>
    </source>
</evidence>
<dbReference type="InterPro" id="IPR036683">
    <property type="entry name" value="CO_DH_flav_C_dom_sf"/>
</dbReference>
<keyword evidence="13" id="KW-0285">Flavoprotein</keyword>
<sequence length="1467" mass="158525">MIFYLSRYHPIQKALAGFYGTQCGYCSPGMVMTMHGELQQKGALTAQQVEDALDGNICRCTGYRPILDAFKSLSLDATPKQKAFLADIEEAHNNRCPRTGERCAGKLSDGSCRGSADGERDTCVGSTSDDDSTSSFDDIVISSADSGDNLPDDGSSPSISSSLSNIISYLFVTDAAADTGPTVTTSKGRWFYPVTGARVMNALQTATAQDKYLLVAGNTGSGVYKNDGPYTMFISLEKVPEMQQTSINSWPIKFGARVTLAQCIDAFRKVAAGPSAVPGYAHLNEIADHWQVVANLAVRNNGSWAGNLMLKNRHNEFPSDIFLTLACCDATLLIGNAVTRRPEQVKVIELPSYDMNMKVIVGMSIPPQPTGIQIRTFKITSRAVNAHAYVNAALRLPLDTSYKVTAAPRILFGGLGKKFITAAKTEQYLVGKDLSDASVVQEAAGVLASEAEPEADPEQGSIPYRRSLVQTLFYKAIVSILMDDVSPRIRSAGDKIKRGVNSGQQEFDENSDIWPLGKAIPKLESLIQVAGEAEYGDDVAAMPGELQAQFVLARYANARIDAIDAAAALAMPGVVDFVTAVDIPGRNSFFYGPLSLFPNTDPLFATDRVIYHGQPVGLIVAEDRTTAHAAAKLVKVTYSDIKTPILTIQESIKQKRLKACIDKNGKTVDAVTEGDPNVEGLLHRATNKIKGAVEVNTQYHFAMELMFARVIPIEDGYDVVCATQAPTETQTVIADVLGIDANSVNISVRRLGGAFGCKITRCNLGACAAAVAAHKTRRPVRLFQDLSTTMAACGWREFYYATYDVGFDNTGKFEAVNVNLYSGSGHSANESSLESATEIIANAYQSPTWNVVPKNALTDTSANTWCRTPGHVAGHAVIETIVDHVAVHLNKDPLEVREVNLTPTVQPNNQANVFKDSILPLLKEKAMIAQRKQEVEQFNKENRWRKRGLSVIPMKYDYTYSPLFRYTALVSIYAHDGTVAITHGGIEMGQGINTKVAQVAAATLGISLDLIKIKPTTTTSNANTALTGGSYGTDTVCHAIKICCERLRKRIRAFSSTLDQQLLPWPLLVRLCFLKDIDLCERYWTFSKQLPKSYIVWGGTCIEVEIDVLTGMYITRRADVIEDAGRSLSPYVDVGQVEGAFVMGLGLHTSEYLQFDAKTGEKLVTGTWEYKPPTALDIPADLRVTLLSNAPNPFGVLSSKATGEPPLCLAFGIVGALRQAIAAARADAGVMGWFHIRLGSMNTAVRGLSYLGSRLLNCDWCSPATLDDPPPSTPNTSDNLECVFACSPYGKVGKVLTFVSLLLLAWGALYFMAGDVAAAGGNLFSLLVVYVASVIGGKLSQACGLPPLPGMMLSGVALRNLPGIQIIGEAIDLSWSRAIRGIAVVVIILRGGLILDPKVLKTMPFVIFRLSSVPCIVETVVVAVVSHFLLGFPWLWSFMLGFILTAVTPPIIVQCLLQLSLQGYGTL</sequence>
<dbReference type="InterPro" id="IPR016166">
    <property type="entry name" value="FAD-bd_PCMH"/>
</dbReference>
<evidence type="ECO:0000256" key="3">
    <source>
        <dbReference type="ARBA" id="ARBA00006849"/>
    </source>
</evidence>
<reference evidence="19" key="1">
    <citation type="submission" date="2025-08" db="UniProtKB">
        <authorList>
            <consortium name="RefSeq"/>
        </authorList>
    </citation>
    <scope>IDENTIFICATION</scope>
    <source>
        <tissue evidence="19">Whole organism</tissue>
    </source>
</reference>
<dbReference type="SMART" id="SM01008">
    <property type="entry name" value="Ald_Xan_dh_C"/>
    <property type="match status" value="1"/>
</dbReference>
<feature type="transmembrane region" description="Helical" evidence="16">
    <location>
        <begin position="1323"/>
        <end position="1342"/>
    </location>
</feature>
<comment type="cofactor">
    <cofactor evidence="14">
        <name>[2Fe-2S] cluster</name>
        <dbReference type="ChEBI" id="CHEBI:190135"/>
    </cofactor>
    <text evidence="14">Binds 2 [2Fe-2S] clusters.</text>
</comment>
<feature type="active site" description="Proton acceptor" evidence="12">
    <location>
        <position position="1204"/>
    </location>
</feature>
<dbReference type="InterPro" id="IPR016169">
    <property type="entry name" value="FAD-bd_PCMH_sub2"/>
</dbReference>
<dbReference type="Pfam" id="PF01315">
    <property type="entry name" value="Ald_Xan_dh_C"/>
    <property type="match status" value="1"/>
</dbReference>
<dbReference type="Pfam" id="PF01799">
    <property type="entry name" value="Fer2_2"/>
    <property type="match status" value="1"/>
</dbReference>
<evidence type="ECO:0000256" key="10">
    <source>
        <dbReference type="ARBA" id="ARBA00023140"/>
    </source>
</evidence>
<dbReference type="SUPFAM" id="SSF56003">
    <property type="entry name" value="Molybdenum cofactor-binding domain"/>
    <property type="match status" value="1"/>
</dbReference>
<dbReference type="Gene3D" id="3.30.365.10">
    <property type="entry name" value="Aldehyde oxidase/xanthine dehydrogenase, molybdopterin binding domain"/>
    <property type="match status" value="4"/>
</dbReference>
<evidence type="ECO:0000256" key="12">
    <source>
        <dbReference type="PIRSR" id="PIRSR000127-1"/>
    </source>
</evidence>
<feature type="binding site" evidence="14">
    <location>
        <position position="755"/>
    </location>
    <ligand>
        <name>Mo-molybdopterin</name>
        <dbReference type="ChEBI" id="CHEBI:71302"/>
    </ligand>
    <ligandPart>
        <name>Mo</name>
        <dbReference type="ChEBI" id="CHEBI:28685"/>
    </ligandPart>
</feature>
<dbReference type="RefSeq" id="XP_018017026.2">
    <property type="nucleotide sequence ID" value="XM_018161537.2"/>
</dbReference>
<feature type="binding site" evidence="13">
    <location>
        <position position="378"/>
    </location>
    <ligand>
        <name>FAD</name>
        <dbReference type="ChEBI" id="CHEBI:57692"/>
    </ligand>
</feature>
<keyword evidence="9 14" id="KW-0411">Iron-sulfur</keyword>
<proteinExistence type="inferred from homology"/>
<dbReference type="Pfam" id="PF02738">
    <property type="entry name" value="MoCoBD_1"/>
    <property type="match status" value="1"/>
</dbReference>
<evidence type="ECO:0000313" key="18">
    <source>
        <dbReference type="Proteomes" id="UP000694843"/>
    </source>
</evidence>
<dbReference type="PIRSF" id="PIRSF000127">
    <property type="entry name" value="Xanthine_DH"/>
    <property type="match status" value="1"/>
</dbReference>
<dbReference type="GO" id="GO:0005506">
    <property type="term" value="F:iron ion binding"/>
    <property type="evidence" value="ECO:0007669"/>
    <property type="project" value="InterPro"/>
</dbReference>
<dbReference type="PANTHER" id="PTHR11908:SF132">
    <property type="entry name" value="ALDEHYDE OXIDASE 1-RELATED"/>
    <property type="match status" value="1"/>
</dbReference>
<feature type="binding site" evidence="14">
    <location>
        <position position="867"/>
    </location>
    <ligand>
        <name>Mo-molybdopterin</name>
        <dbReference type="ChEBI" id="CHEBI:71302"/>
    </ligand>
    <ligandPart>
        <name>Mo</name>
        <dbReference type="ChEBI" id="CHEBI:28685"/>
    </ligandPart>
</feature>
<name>A0A8B7NVR8_HYAAZ</name>
<accession>A0A8B7NVR8</accession>
<dbReference type="GeneID" id="108673679"/>
<dbReference type="InterPro" id="IPR002888">
    <property type="entry name" value="2Fe-2S-bd"/>
</dbReference>
<dbReference type="FunFam" id="3.30.365.10:FF:000001">
    <property type="entry name" value="Xanthine dehydrogenase oxidase"/>
    <property type="match status" value="1"/>
</dbReference>
<feature type="binding site" evidence="14">
    <location>
        <position position="724"/>
    </location>
    <ligand>
        <name>Mo-molybdopterin</name>
        <dbReference type="ChEBI" id="CHEBI:71302"/>
    </ligand>
    <ligandPart>
        <name>Mo</name>
        <dbReference type="ChEBI" id="CHEBI:28685"/>
    </ligandPart>
</feature>
<dbReference type="SMART" id="SM01092">
    <property type="entry name" value="CO_deh_flav_C"/>
    <property type="match status" value="1"/>
</dbReference>
<dbReference type="SUPFAM" id="SSF55447">
    <property type="entry name" value="CO dehydrogenase flavoprotein C-terminal domain-like"/>
    <property type="match status" value="1"/>
</dbReference>
<gene>
    <name evidence="19" type="primary">LOC108673679</name>
</gene>
<comment type="cofactor">
    <cofactor evidence="1 13">
        <name>FAD</name>
        <dbReference type="ChEBI" id="CHEBI:57692"/>
    </cofactor>
</comment>
<evidence type="ECO:0000256" key="16">
    <source>
        <dbReference type="SAM" id="Phobius"/>
    </source>
</evidence>
<evidence type="ECO:0000256" key="15">
    <source>
        <dbReference type="SAM" id="MobiDB-lite"/>
    </source>
</evidence>
<evidence type="ECO:0000256" key="11">
    <source>
        <dbReference type="ARBA" id="ARBA00034078"/>
    </source>
</evidence>
<feature type="binding site" evidence="14">
    <location>
        <position position="23"/>
    </location>
    <ligand>
        <name>[2Fe-2S] cluster</name>
        <dbReference type="ChEBI" id="CHEBI:190135"/>
        <label>2</label>
    </ligand>
</feature>
<keyword evidence="16" id="KW-1133">Transmembrane helix</keyword>
<feature type="region of interest" description="Disordered" evidence="15">
    <location>
        <begin position="105"/>
        <end position="138"/>
    </location>
</feature>
<evidence type="ECO:0000313" key="19">
    <source>
        <dbReference type="RefSeq" id="XP_018017026.2"/>
    </source>
</evidence>
<feature type="binding site" evidence="13">
    <location>
        <begin position="303"/>
        <end position="307"/>
    </location>
    <ligand>
        <name>FAD</name>
        <dbReference type="ChEBI" id="CHEBI:57692"/>
    </ligand>
</feature>
<dbReference type="FunFam" id="3.30.365.10:FF:000002">
    <property type="entry name" value="Xanthine dehydrogenase oxidase"/>
    <property type="match status" value="1"/>
</dbReference>
<dbReference type="InterPro" id="IPR002346">
    <property type="entry name" value="Mopterin_DH_FAD-bd"/>
</dbReference>
<evidence type="ECO:0000256" key="4">
    <source>
        <dbReference type="ARBA" id="ARBA00022505"/>
    </source>
</evidence>
<feature type="transmembrane region" description="Helical" evidence="16">
    <location>
        <begin position="1407"/>
        <end position="1429"/>
    </location>
</feature>
<dbReference type="SUPFAM" id="SSF56176">
    <property type="entry name" value="FAD-binding/transporter-associated domain-like"/>
    <property type="match status" value="1"/>
</dbReference>
<dbReference type="InterPro" id="IPR008274">
    <property type="entry name" value="AldOxase/xan_DH_MoCoBD1"/>
</dbReference>
<dbReference type="PANTHER" id="PTHR11908">
    <property type="entry name" value="XANTHINE DEHYDROGENASE"/>
    <property type="match status" value="1"/>
</dbReference>
<feature type="binding site" evidence="14">
    <location>
        <position position="1029"/>
    </location>
    <ligand>
        <name>Mo-molybdopterin</name>
        <dbReference type="ChEBI" id="CHEBI:71302"/>
    </ligand>
    <ligandPart>
        <name>Mo</name>
        <dbReference type="ChEBI" id="CHEBI:28685"/>
    </ligandPart>
</feature>
<keyword evidence="4 14" id="KW-0500">Molybdenum</keyword>
<keyword evidence="5 14" id="KW-0001">2Fe-2S</keyword>
<dbReference type="SUPFAM" id="SSF47741">
    <property type="entry name" value="CO dehydrogenase ISP C-domain like"/>
    <property type="match status" value="1"/>
</dbReference>
<dbReference type="Pfam" id="PF20256">
    <property type="entry name" value="MoCoBD_2"/>
    <property type="match status" value="1"/>
</dbReference>
<feature type="binding site" evidence="14">
    <location>
        <position position="26"/>
    </location>
    <ligand>
        <name>[2Fe-2S] cluster</name>
        <dbReference type="ChEBI" id="CHEBI:190135"/>
        <label>2</label>
    </ligand>
</feature>
<evidence type="ECO:0000256" key="6">
    <source>
        <dbReference type="ARBA" id="ARBA00022723"/>
    </source>
</evidence>
<dbReference type="GO" id="GO:0071949">
    <property type="term" value="F:FAD binding"/>
    <property type="evidence" value="ECO:0007669"/>
    <property type="project" value="InterPro"/>
</dbReference>
<dbReference type="Pfam" id="PF03450">
    <property type="entry name" value="CO_deh_flav_C"/>
    <property type="match status" value="1"/>
</dbReference>
<evidence type="ECO:0000256" key="2">
    <source>
        <dbReference type="ARBA" id="ARBA00004275"/>
    </source>
</evidence>
<keyword evidence="16" id="KW-0472">Membrane</keyword>
<keyword evidence="18" id="KW-1185">Reference proteome</keyword>
<dbReference type="OMA" id="IPGPNYV"/>
<evidence type="ECO:0000256" key="7">
    <source>
        <dbReference type="ARBA" id="ARBA00023002"/>
    </source>
</evidence>
<dbReference type="Gene3D" id="3.30.465.10">
    <property type="match status" value="1"/>
</dbReference>
<dbReference type="GO" id="GO:0005777">
    <property type="term" value="C:peroxisome"/>
    <property type="evidence" value="ECO:0007669"/>
    <property type="project" value="UniProtKB-SubCell"/>
</dbReference>
<dbReference type="InterPro" id="IPR016208">
    <property type="entry name" value="Ald_Oxase/xanthine_DH-like"/>
</dbReference>
<organism evidence="18 19">
    <name type="scientific">Hyalella azteca</name>
    <name type="common">Amphipod</name>
    <dbReference type="NCBI Taxonomy" id="294128"/>
    <lineage>
        <taxon>Eukaryota</taxon>
        <taxon>Metazoa</taxon>
        <taxon>Ecdysozoa</taxon>
        <taxon>Arthropoda</taxon>
        <taxon>Crustacea</taxon>
        <taxon>Multicrustacea</taxon>
        <taxon>Malacostraca</taxon>
        <taxon>Eumalacostraca</taxon>
        <taxon>Peracarida</taxon>
        <taxon>Amphipoda</taxon>
        <taxon>Senticaudata</taxon>
        <taxon>Talitrida</taxon>
        <taxon>Talitroidea</taxon>
        <taxon>Hyalellidae</taxon>
        <taxon>Hyalella</taxon>
    </lineage>
</organism>
<evidence type="ECO:0000256" key="1">
    <source>
        <dbReference type="ARBA" id="ARBA00001974"/>
    </source>
</evidence>
<keyword evidence="7" id="KW-0560">Oxidoreductase</keyword>
<evidence type="ECO:0000256" key="9">
    <source>
        <dbReference type="ARBA" id="ARBA00023014"/>
    </source>
</evidence>
<evidence type="ECO:0000256" key="5">
    <source>
        <dbReference type="ARBA" id="ARBA00022714"/>
    </source>
</evidence>
<feature type="binding site" evidence="14">
    <location>
        <position position="60"/>
    </location>
    <ligand>
        <name>[2Fe-2S] cluster</name>
        <dbReference type="ChEBI" id="CHEBI:190135"/>
        <label>2</label>
    </ligand>
</feature>
<feature type="transmembrane region" description="Helical" evidence="16">
    <location>
        <begin position="1435"/>
        <end position="1457"/>
    </location>
</feature>
<evidence type="ECO:0000256" key="8">
    <source>
        <dbReference type="ARBA" id="ARBA00023004"/>
    </source>
</evidence>
<dbReference type="KEGG" id="hazt:108673679"/>
<comment type="cofactor">
    <cofactor evidence="11">
        <name>[2Fe-2S] cluster</name>
        <dbReference type="ChEBI" id="CHEBI:190135"/>
    </cofactor>
</comment>
<dbReference type="InterPro" id="IPR000674">
    <property type="entry name" value="Ald_Oxase/Xan_DH_a/b"/>
</dbReference>
<dbReference type="GO" id="GO:0051537">
    <property type="term" value="F:2 iron, 2 sulfur cluster binding"/>
    <property type="evidence" value="ECO:0007669"/>
    <property type="project" value="UniProtKB-KW"/>
</dbReference>
<dbReference type="InterPro" id="IPR046867">
    <property type="entry name" value="AldOxase/xan_DH_MoCoBD2"/>
</dbReference>
<keyword evidence="16" id="KW-0812">Transmembrane</keyword>
<dbReference type="Gene3D" id="3.90.1170.50">
    <property type="entry name" value="Aldehyde oxidase/xanthine dehydrogenase, a/b hammerhead"/>
    <property type="match status" value="1"/>
</dbReference>
<keyword evidence="8 14" id="KW-0408">Iron</keyword>
<feature type="binding site" evidence="14">
    <location>
        <position position="58"/>
    </location>
    <ligand>
        <name>[2Fe-2S] cluster</name>
        <dbReference type="ChEBI" id="CHEBI:190135"/>
        <label>2</label>
    </ligand>
</feature>
<keyword evidence="10" id="KW-0576">Peroxisome</keyword>
<protein>
    <submittedName>
        <fullName evidence="19">Xanthine dehydrogenase 2</fullName>
    </submittedName>
</protein>